<reference evidence="1" key="1">
    <citation type="submission" date="2021-06" db="EMBL/GenBank/DDBJ databases">
        <authorList>
            <person name="Kallberg Y."/>
            <person name="Tangrot J."/>
            <person name="Rosling A."/>
        </authorList>
    </citation>
    <scope>NUCLEOTIDE SEQUENCE</scope>
    <source>
        <strain evidence="1">CL356</strain>
    </source>
</reference>
<evidence type="ECO:0000313" key="1">
    <source>
        <dbReference type="EMBL" id="CAG8465946.1"/>
    </source>
</evidence>
<dbReference type="Proteomes" id="UP000789525">
    <property type="component" value="Unassembled WGS sequence"/>
</dbReference>
<dbReference type="EMBL" id="CAJVPT010001604">
    <property type="protein sequence ID" value="CAG8465946.1"/>
    <property type="molecule type" value="Genomic_DNA"/>
</dbReference>
<protein>
    <submittedName>
        <fullName evidence="1">4703_t:CDS:1</fullName>
    </submittedName>
</protein>
<organism evidence="1 2">
    <name type="scientific">Acaulospora colombiana</name>
    <dbReference type="NCBI Taxonomy" id="27376"/>
    <lineage>
        <taxon>Eukaryota</taxon>
        <taxon>Fungi</taxon>
        <taxon>Fungi incertae sedis</taxon>
        <taxon>Mucoromycota</taxon>
        <taxon>Glomeromycotina</taxon>
        <taxon>Glomeromycetes</taxon>
        <taxon>Diversisporales</taxon>
        <taxon>Acaulosporaceae</taxon>
        <taxon>Acaulospora</taxon>
    </lineage>
</organism>
<evidence type="ECO:0000313" key="2">
    <source>
        <dbReference type="Proteomes" id="UP000789525"/>
    </source>
</evidence>
<name>A0ACA9KCT3_9GLOM</name>
<proteinExistence type="predicted"/>
<sequence length="461" mass="53171">MIEIRNILLIGSSGKGKSTVANVLTGTNEFYETPDRIRGTDNAKAEEFEHEGIKYRVTDTIGIGDPIRSTGEILSKLEDKADIISEGLNQILFVTNNRFTKEEVEAYELLRKAIFDDQVADYTTIVCTNFPEFKEEELCQRDRQKFREEIAKLSIPLALTAIIYVDNPPSKGLYKSISKISRDASRKVLLEYLTSRQKVYRPELLAKFKIMVDEFNLILEDTNKAINNFDFYNNAKCLREFICEREKIIKIIEARREEVKESMKARFSNNTLGNSAILGAGGLLGVASSDSAAIIKESEAYKLFEETLEKDKERRGELEKSQVGLRESIKELEKIHLRFTNSEYRKKNVDRKRIEIIENVLKRILGEEIEIDMSLTSDEKLNILLDHKEVESRTSLVDMEKVIKNWGEELEALRGKEKLLYDEYEKIKWCKEEMAKLNNEQNTEEEVQAKHQLNVENANAL</sequence>
<gene>
    <name evidence="1" type="ORF">ACOLOM_LOCUS1376</name>
</gene>
<comment type="caution">
    <text evidence="1">The sequence shown here is derived from an EMBL/GenBank/DDBJ whole genome shotgun (WGS) entry which is preliminary data.</text>
</comment>
<accession>A0ACA9KCT3</accession>
<keyword evidence="2" id="KW-1185">Reference proteome</keyword>